<evidence type="ECO:0000256" key="4">
    <source>
        <dbReference type="ARBA" id="ARBA00022989"/>
    </source>
</evidence>
<dbReference type="InParanoid" id="C7R8S7"/>
<dbReference type="SUPFAM" id="SSF117892">
    <property type="entry name" value="Band 7/SPFH domain"/>
    <property type="match status" value="1"/>
</dbReference>
<keyword evidence="3 6" id="KW-0812">Transmembrane</keyword>
<dbReference type="InterPro" id="IPR020980">
    <property type="entry name" value="Membrane_HflK_N"/>
</dbReference>
<sequence>MAWNEPGNNNDQDPWGKKRPNNQNELDKLLKQAGEKFGGIFGGGKGGGKGGSGKNSNASFIIGFLILVAIYLFKSAYTVDEKQNAIVLTLGKHTRTDTAGLHFAFPPIQQVYLIDVESIKDVEVEGIMLTKDDNVATVKVKVQYRVKDPLNYKFNVVDPVETLKHATEAALRQVIGHTRLQDARTDKKEDVRKNVENELKSILEPYDAGIEIFRLNLIGNVDVPPSVKPAFDDAIKAEEDQRAYIEQGEAYRSKQVPLAEGQAQQLIQQANSYRARIIEKAAGEVARFEKLLPEYMAAPGVTRQRLYLETIESVLSKSSKIMLDVEGSNNMTYIPLDSILKRNKTSNTETDSQKQ</sequence>
<dbReference type="Pfam" id="PF12221">
    <property type="entry name" value="HflK_N"/>
    <property type="match status" value="1"/>
</dbReference>
<proteinExistence type="inferred from homology"/>
<dbReference type="Proteomes" id="UP000001231">
    <property type="component" value="Chromosome"/>
</dbReference>
<dbReference type="InterPro" id="IPR036013">
    <property type="entry name" value="Band_7/SPFH_dom_sf"/>
</dbReference>
<feature type="region of interest" description="Disordered" evidence="7">
    <location>
        <begin position="1"/>
        <end position="22"/>
    </location>
</feature>
<dbReference type="PRINTS" id="PR00721">
    <property type="entry name" value="STOMATIN"/>
</dbReference>
<dbReference type="CDD" id="cd03404">
    <property type="entry name" value="SPFH_HflK"/>
    <property type="match status" value="1"/>
</dbReference>
<dbReference type="AlphaFoldDB" id="C7R8S7"/>
<dbReference type="InterPro" id="IPR050710">
    <property type="entry name" value="Band7/mec-2_domain"/>
</dbReference>
<evidence type="ECO:0000256" key="3">
    <source>
        <dbReference type="ARBA" id="ARBA00022692"/>
    </source>
</evidence>
<gene>
    <name evidence="9" type="ordered locus">Kkor_0520</name>
</gene>
<evidence type="ECO:0000256" key="2">
    <source>
        <dbReference type="ARBA" id="ARBA00006971"/>
    </source>
</evidence>
<evidence type="ECO:0000313" key="10">
    <source>
        <dbReference type="Proteomes" id="UP000001231"/>
    </source>
</evidence>
<evidence type="ECO:0000259" key="8">
    <source>
        <dbReference type="SMART" id="SM00244"/>
    </source>
</evidence>
<dbReference type="GO" id="GO:0016020">
    <property type="term" value="C:membrane"/>
    <property type="evidence" value="ECO:0007669"/>
    <property type="project" value="UniProtKB-SubCell"/>
</dbReference>
<dbReference type="HOGENOM" id="CLU_039173_1_0_6"/>
<dbReference type="NCBIfam" id="TIGR01933">
    <property type="entry name" value="hflK"/>
    <property type="match status" value="1"/>
</dbReference>
<comment type="similarity">
    <text evidence="2 6">Belongs to the band 7/mec-2 family. HflK subfamily.</text>
</comment>
<keyword evidence="4 6" id="KW-1133">Transmembrane helix</keyword>
<evidence type="ECO:0000256" key="5">
    <source>
        <dbReference type="ARBA" id="ARBA00023136"/>
    </source>
</evidence>
<feature type="transmembrane region" description="Helical" evidence="6">
    <location>
        <begin position="56"/>
        <end position="73"/>
    </location>
</feature>
<evidence type="ECO:0000256" key="6">
    <source>
        <dbReference type="RuleBase" id="RU364113"/>
    </source>
</evidence>
<comment type="subcellular location">
    <subcellularLocation>
        <location evidence="1">Membrane</location>
        <topology evidence="1">Single-pass membrane protein</topology>
    </subcellularLocation>
</comment>
<dbReference type="Gene3D" id="3.30.479.30">
    <property type="entry name" value="Band 7 domain"/>
    <property type="match status" value="1"/>
</dbReference>
<dbReference type="eggNOG" id="COG0330">
    <property type="taxonomic scope" value="Bacteria"/>
</dbReference>
<feature type="domain" description="Band 7" evidence="8">
    <location>
        <begin position="74"/>
        <end position="235"/>
    </location>
</feature>
<keyword evidence="5 6" id="KW-0472">Membrane</keyword>
<feature type="compositionally biased region" description="Polar residues" evidence="7">
    <location>
        <begin position="1"/>
        <end position="12"/>
    </location>
</feature>
<keyword evidence="10" id="KW-1185">Reference proteome</keyword>
<dbReference type="FunCoup" id="C7R8S7">
    <property type="interactions" value="239"/>
</dbReference>
<comment type="function">
    <text evidence="6">HflC and HflK could encode or regulate a protease.</text>
</comment>
<comment type="subunit">
    <text evidence="6">HflC and HflK may interact to form a multimeric complex.</text>
</comment>
<accession>C7R8S7</accession>
<dbReference type="OrthoDB" id="9779595at2"/>
<dbReference type="PANTHER" id="PTHR43327:SF2">
    <property type="entry name" value="MODULATOR OF FTSH PROTEASE HFLK"/>
    <property type="match status" value="1"/>
</dbReference>
<evidence type="ECO:0000256" key="7">
    <source>
        <dbReference type="SAM" id="MobiDB-lite"/>
    </source>
</evidence>
<dbReference type="SMART" id="SM00244">
    <property type="entry name" value="PHB"/>
    <property type="match status" value="1"/>
</dbReference>
<dbReference type="InterPro" id="IPR001107">
    <property type="entry name" value="Band_7"/>
</dbReference>
<evidence type="ECO:0000256" key="1">
    <source>
        <dbReference type="ARBA" id="ARBA00004167"/>
    </source>
</evidence>
<protein>
    <recommendedName>
        <fullName evidence="6">Protein HflK</fullName>
    </recommendedName>
</protein>
<evidence type="ECO:0000313" key="9">
    <source>
        <dbReference type="EMBL" id="ACV25940.1"/>
    </source>
</evidence>
<dbReference type="STRING" id="523791.Kkor_0520"/>
<reference evidence="9 10" key="1">
    <citation type="journal article" date="2009" name="Stand. Genomic Sci.">
        <title>Complete genome sequence of Kangiella koreensis type strain (SW-125).</title>
        <authorList>
            <person name="Han C."/>
            <person name="Sikorski J."/>
            <person name="Lapidus A."/>
            <person name="Nolan M."/>
            <person name="Glavina Del Rio T."/>
            <person name="Tice H."/>
            <person name="Cheng J.F."/>
            <person name="Lucas S."/>
            <person name="Chen F."/>
            <person name="Copeland A."/>
            <person name="Ivanova N."/>
            <person name="Mavromatis K."/>
            <person name="Ovchinnikova G."/>
            <person name="Pati A."/>
            <person name="Bruce D."/>
            <person name="Goodwin L."/>
            <person name="Pitluck S."/>
            <person name="Chen A."/>
            <person name="Palaniappan K."/>
            <person name="Land M."/>
            <person name="Hauser L."/>
            <person name="Chang Y.J."/>
            <person name="Jeffries C.D."/>
            <person name="Chain P."/>
            <person name="Saunders E."/>
            <person name="Brettin T."/>
            <person name="Goker M."/>
            <person name="Tindall B.J."/>
            <person name="Bristow J."/>
            <person name="Eisen J.A."/>
            <person name="Markowitz V."/>
            <person name="Hugenholtz P."/>
            <person name="Kyrpides N.C."/>
            <person name="Klenk H.P."/>
            <person name="Detter J.C."/>
        </authorList>
    </citation>
    <scope>NUCLEOTIDE SEQUENCE [LARGE SCALE GENOMIC DNA]</scope>
    <source>
        <strain evidence="10">DSM 16069 / KCTC 12182 / SW-125</strain>
    </source>
</reference>
<dbReference type="PANTHER" id="PTHR43327">
    <property type="entry name" value="STOMATIN-LIKE PROTEIN 2, MITOCHONDRIAL"/>
    <property type="match status" value="1"/>
</dbReference>
<dbReference type="KEGG" id="kko:Kkor_0520"/>
<dbReference type="RefSeq" id="WP_012800454.1">
    <property type="nucleotide sequence ID" value="NC_013166.1"/>
</dbReference>
<dbReference type="InterPro" id="IPR010201">
    <property type="entry name" value="HflK"/>
</dbReference>
<dbReference type="Pfam" id="PF01145">
    <property type="entry name" value="Band_7"/>
    <property type="match status" value="1"/>
</dbReference>
<dbReference type="EMBL" id="CP001707">
    <property type="protein sequence ID" value="ACV25940.1"/>
    <property type="molecule type" value="Genomic_DNA"/>
</dbReference>
<organism evidence="9 10">
    <name type="scientific">Kangiella koreensis (strain DSM 16069 / JCM 12317 / KCTC 12182 / SW-125)</name>
    <dbReference type="NCBI Taxonomy" id="523791"/>
    <lineage>
        <taxon>Bacteria</taxon>
        <taxon>Pseudomonadati</taxon>
        <taxon>Pseudomonadota</taxon>
        <taxon>Gammaproteobacteria</taxon>
        <taxon>Kangiellales</taxon>
        <taxon>Kangiellaceae</taxon>
        <taxon>Kangiella</taxon>
    </lineage>
</organism>
<dbReference type="InterPro" id="IPR001972">
    <property type="entry name" value="Stomatin_HflK_fam"/>
</dbReference>
<name>C7R8S7_KANKD</name>